<dbReference type="EMBL" id="KN824281">
    <property type="protein sequence ID" value="KIM31778.1"/>
    <property type="molecule type" value="Genomic_DNA"/>
</dbReference>
<reference evidence="1 2" key="1">
    <citation type="submission" date="2014-04" db="EMBL/GenBank/DDBJ databases">
        <authorList>
            <consortium name="DOE Joint Genome Institute"/>
            <person name="Kuo A."/>
            <person name="Zuccaro A."/>
            <person name="Kohler A."/>
            <person name="Nagy L.G."/>
            <person name="Floudas D."/>
            <person name="Copeland A."/>
            <person name="Barry K.W."/>
            <person name="Cichocki N."/>
            <person name="Veneault-Fourrey C."/>
            <person name="LaButti K."/>
            <person name="Lindquist E.A."/>
            <person name="Lipzen A."/>
            <person name="Lundell T."/>
            <person name="Morin E."/>
            <person name="Murat C."/>
            <person name="Sun H."/>
            <person name="Tunlid A."/>
            <person name="Henrissat B."/>
            <person name="Grigoriev I.V."/>
            <person name="Hibbett D.S."/>
            <person name="Martin F."/>
            <person name="Nordberg H.P."/>
            <person name="Cantor M.N."/>
            <person name="Hua S.X."/>
        </authorList>
    </citation>
    <scope>NUCLEOTIDE SEQUENCE [LARGE SCALE GENOMIC DNA]</scope>
    <source>
        <strain evidence="1 2">MAFF 305830</strain>
    </source>
</reference>
<dbReference type="Proteomes" id="UP000054097">
    <property type="component" value="Unassembled WGS sequence"/>
</dbReference>
<accession>A0A0C2X0F7</accession>
<name>A0A0C2X0F7_SERVB</name>
<sequence length="138" mass="15658">MRRRVGSCIPSQYHLAARHPLIRRMSQDNVCSVSSNTLALCIQFVKYSRHCKEMFLIYTSNTRANDMTVLIAVLYSHTIGQAIRLHRRLLDPREARWFVGSGPSEPIDNSTGSSFFVLGFHCGRTTGTAAYDHIHMDD</sequence>
<dbReference type="HOGENOM" id="CLU_1856531_0_0_1"/>
<organism evidence="1 2">
    <name type="scientific">Serendipita vermifera MAFF 305830</name>
    <dbReference type="NCBI Taxonomy" id="933852"/>
    <lineage>
        <taxon>Eukaryota</taxon>
        <taxon>Fungi</taxon>
        <taxon>Dikarya</taxon>
        <taxon>Basidiomycota</taxon>
        <taxon>Agaricomycotina</taxon>
        <taxon>Agaricomycetes</taxon>
        <taxon>Sebacinales</taxon>
        <taxon>Serendipitaceae</taxon>
        <taxon>Serendipita</taxon>
    </lineage>
</organism>
<proteinExistence type="predicted"/>
<evidence type="ECO:0000313" key="2">
    <source>
        <dbReference type="Proteomes" id="UP000054097"/>
    </source>
</evidence>
<dbReference type="AlphaFoldDB" id="A0A0C2X0F7"/>
<gene>
    <name evidence="1" type="ORF">M408DRAFT_238265</name>
</gene>
<protein>
    <submittedName>
        <fullName evidence="1">Uncharacterized protein</fullName>
    </submittedName>
</protein>
<reference evidence="2" key="2">
    <citation type="submission" date="2015-01" db="EMBL/GenBank/DDBJ databases">
        <title>Evolutionary Origins and Diversification of the Mycorrhizal Mutualists.</title>
        <authorList>
            <consortium name="DOE Joint Genome Institute"/>
            <consortium name="Mycorrhizal Genomics Consortium"/>
            <person name="Kohler A."/>
            <person name="Kuo A."/>
            <person name="Nagy L.G."/>
            <person name="Floudas D."/>
            <person name="Copeland A."/>
            <person name="Barry K.W."/>
            <person name="Cichocki N."/>
            <person name="Veneault-Fourrey C."/>
            <person name="LaButti K."/>
            <person name="Lindquist E.A."/>
            <person name="Lipzen A."/>
            <person name="Lundell T."/>
            <person name="Morin E."/>
            <person name="Murat C."/>
            <person name="Riley R."/>
            <person name="Ohm R."/>
            <person name="Sun H."/>
            <person name="Tunlid A."/>
            <person name="Henrissat B."/>
            <person name="Grigoriev I.V."/>
            <person name="Hibbett D.S."/>
            <person name="Martin F."/>
        </authorList>
    </citation>
    <scope>NUCLEOTIDE SEQUENCE [LARGE SCALE GENOMIC DNA]</scope>
    <source>
        <strain evidence="2">MAFF 305830</strain>
    </source>
</reference>
<keyword evidence="2" id="KW-1185">Reference proteome</keyword>
<evidence type="ECO:0000313" key="1">
    <source>
        <dbReference type="EMBL" id="KIM31778.1"/>
    </source>
</evidence>